<evidence type="ECO:0000313" key="1">
    <source>
        <dbReference type="EnsemblPlants" id="AVESA.00010b.r2.5AG0793970.1.CDS"/>
    </source>
</evidence>
<reference evidence="1" key="2">
    <citation type="submission" date="2025-09" db="UniProtKB">
        <authorList>
            <consortium name="EnsemblPlants"/>
        </authorList>
    </citation>
    <scope>IDENTIFICATION</scope>
</reference>
<organism evidence="1 2">
    <name type="scientific">Avena sativa</name>
    <name type="common">Oat</name>
    <dbReference type="NCBI Taxonomy" id="4498"/>
    <lineage>
        <taxon>Eukaryota</taxon>
        <taxon>Viridiplantae</taxon>
        <taxon>Streptophyta</taxon>
        <taxon>Embryophyta</taxon>
        <taxon>Tracheophyta</taxon>
        <taxon>Spermatophyta</taxon>
        <taxon>Magnoliopsida</taxon>
        <taxon>Liliopsida</taxon>
        <taxon>Poales</taxon>
        <taxon>Poaceae</taxon>
        <taxon>BOP clade</taxon>
        <taxon>Pooideae</taxon>
        <taxon>Poodae</taxon>
        <taxon>Poeae</taxon>
        <taxon>Poeae Chloroplast Group 1 (Aveneae type)</taxon>
        <taxon>Aveninae</taxon>
        <taxon>Avena</taxon>
    </lineage>
</organism>
<dbReference type="Proteomes" id="UP001732700">
    <property type="component" value="Chromosome 5A"/>
</dbReference>
<protein>
    <submittedName>
        <fullName evidence="1">Uncharacterized protein</fullName>
    </submittedName>
</protein>
<proteinExistence type="predicted"/>
<accession>A0ACD5XI29</accession>
<reference evidence="1" key="1">
    <citation type="submission" date="2021-05" db="EMBL/GenBank/DDBJ databases">
        <authorList>
            <person name="Scholz U."/>
            <person name="Mascher M."/>
            <person name="Fiebig A."/>
        </authorList>
    </citation>
    <scope>NUCLEOTIDE SEQUENCE [LARGE SCALE GENOMIC DNA]</scope>
</reference>
<name>A0ACD5XI29_AVESA</name>
<keyword evidence="2" id="KW-1185">Reference proteome</keyword>
<evidence type="ECO:0000313" key="2">
    <source>
        <dbReference type="Proteomes" id="UP001732700"/>
    </source>
</evidence>
<dbReference type="EnsemblPlants" id="AVESA.00010b.r2.5AG0793970.1">
    <property type="protein sequence ID" value="AVESA.00010b.r2.5AG0793970.1.CDS"/>
    <property type="gene ID" value="AVESA.00010b.r2.5AG0793970"/>
</dbReference>
<sequence length="163" mass="18853">MRRWRTQPAGHFERSIESYLVRSIDRSVDRRPAAMGLVLSLLVGVSIGESDAQAGARNGDKIFHQNRVDRGGCLKEFQRATNECHPREIYGRPNPADHVVNVEACVKATAALRECFARDPDMFRHLYLPRMDYGLDEDLKPSPEEVSKEREYTYRWWTGMRRS</sequence>